<feature type="coiled-coil region" evidence="1">
    <location>
        <begin position="178"/>
        <end position="259"/>
    </location>
</feature>
<evidence type="ECO:0000313" key="3">
    <source>
        <dbReference type="EMBL" id="KYM77884.1"/>
    </source>
</evidence>
<evidence type="ECO:0000256" key="1">
    <source>
        <dbReference type="SAM" id="Coils"/>
    </source>
</evidence>
<feature type="domain" description="T-SNARE coiled-coil homology" evidence="2">
    <location>
        <begin position="215"/>
        <end position="270"/>
    </location>
</feature>
<name>A0A195B106_9HYME</name>
<keyword evidence="4" id="KW-1185">Reference proteome</keyword>
<dbReference type="Proteomes" id="UP000078540">
    <property type="component" value="Unassembled WGS sequence"/>
</dbReference>
<evidence type="ECO:0000259" key="2">
    <source>
        <dbReference type="PROSITE" id="PS50192"/>
    </source>
</evidence>
<dbReference type="AlphaFoldDB" id="A0A195B106"/>
<organism evidence="3 4">
    <name type="scientific">Atta colombica</name>
    <dbReference type="NCBI Taxonomy" id="520822"/>
    <lineage>
        <taxon>Eukaryota</taxon>
        <taxon>Metazoa</taxon>
        <taxon>Ecdysozoa</taxon>
        <taxon>Arthropoda</taxon>
        <taxon>Hexapoda</taxon>
        <taxon>Insecta</taxon>
        <taxon>Pterygota</taxon>
        <taxon>Neoptera</taxon>
        <taxon>Endopterygota</taxon>
        <taxon>Hymenoptera</taxon>
        <taxon>Apocrita</taxon>
        <taxon>Aculeata</taxon>
        <taxon>Formicoidea</taxon>
        <taxon>Formicidae</taxon>
        <taxon>Myrmicinae</taxon>
        <taxon>Atta</taxon>
    </lineage>
</organism>
<reference evidence="3 4" key="1">
    <citation type="submission" date="2015-09" db="EMBL/GenBank/DDBJ databases">
        <title>Atta colombica WGS genome.</title>
        <authorList>
            <person name="Nygaard S."/>
            <person name="Hu H."/>
            <person name="Boomsma J."/>
            <person name="Zhang G."/>
        </authorList>
    </citation>
    <scope>NUCLEOTIDE SEQUENCE [LARGE SCALE GENOMIC DNA]</scope>
    <source>
        <strain evidence="3">Treedump-2</strain>
        <tissue evidence="3">Whole body</tissue>
    </source>
</reference>
<sequence length="270" mass="31543">MHYDIYTVGTYSVGNSFFVYVMSIHVFPTIPSPTVYNPIFCHLFDRLLDGAVIPSLLKLKRQQQTLPATVWHQGYSSFTTLRKLKDKSDKEIQYWKNQKSKLLESNNSIGMNFDKLTQNVSDLEEKVSENTGIYNAKKQELEDLQIARANMLHKQWNNCLSETKRYVDNFCQWINYSKDNLMKELSNHQKECEKIRTELEDLKQNVENMIRECDADYTKANDDDLSNLNGAIFDIRSINNDLTNNIKVEEDGLNKIQNKIKQCTVKLHRI</sequence>
<dbReference type="InterPro" id="IPR000727">
    <property type="entry name" value="T_SNARE_dom"/>
</dbReference>
<gene>
    <name evidence="3" type="ORF">ALC53_11895</name>
</gene>
<protein>
    <recommendedName>
        <fullName evidence="2">t-SNARE coiled-coil homology domain-containing protein</fullName>
    </recommendedName>
</protein>
<dbReference type="EMBL" id="KQ976692">
    <property type="protein sequence ID" value="KYM77884.1"/>
    <property type="molecule type" value="Genomic_DNA"/>
</dbReference>
<accession>A0A195B106</accession>
<keyword evidence="1" id="KW-0175">Coiled coil</keyword>
<dbReference type="PROSITE" id="PS50192">
    <property type="entry name" value="T_SNARE"/>
    <property type="match status" value="1"/>
</dbReference>
<proteinExistence type="predicted"/>
<evidence type="ECO:0000313" key="4">
    <source>
        <dbReference type="Proteomes" id="UP000078540"/>
    </source>
</evidence>